<feature type="compositionally biased region" description="Low complexity" evidence="1">
    <location>
        <begin position="31"/>
        <end position="46"/>
    </location>
</feature>
<proteinExistence type="predicted"/>
<evidence type="ECO:0000313" key="2">
    <source>
        <dbReference type="EMBL" id="CAI9179465.1"/>
    </source>
</evidence>
<evidence type="ECO:0000256" key="1">
    <source>
        <dbReference type="SAM" id="MobiDB-lite"/>
    </source>
</evidence>
<feature type="region of interest" description="Disordered" evidence="1">
    <location>
        <begin position="1"/>
        <end position="136"/>
    </location>
</feature>
<keyword evidence="3" id="KW-1185">Reference proteome</keyword>
<protein>
    <submittedName>
        <fullName evidence="2">Uncharacterized protein</fullName>
    </submittedName>
</protein>
<reference evidence="2" key="1">
    <citation type="submission" date="2023-04" db="EMBL/GenBank/DDBJ databases">
        <authorList>
            <consortium name="ELIXIR-Norway"/>
        </authorList>
    </citation>
    <scope>NUCLEOTIDE SEQUENCE [LARGE SCALE GENOMIC DNA]</scope>
</reference>
<organism evidence="2 3">
    <name type="scientific">Rangifer tarandus platyrhynchus</name>
    <name type="common">Svalbard reindeer</name>
    <dbReference type="NCBI Taxonomy" id="3082113"/>
    <lineage>
        <taxon>Eukaryota</taxon>
        <taxon>Metazoa</taxon>
        <taxon>Chordata</taxon>
        <taxon>Craniata</taxon>
        <taxon>Vertebrata</taxon>
        <taxon>Euteleostomi</taxon>
        <taxon>Mammalia</taxon>
        <taxon>Eutheria</taxon>
        <taxon>Laurasiatheria</taxon>
        <taxon>Artiodactyla</taxon>
        <taxon>Ruminantia</taxon>
        <taxon>Pecora</taxon>
        <taxon>Cervidae</taxon>
        <taxon>Odocoileinae</taxon>
        <taxon>Rangifer</taxon>
    </lineage>
</organism>
<accession>A0ABN9A1D2</accession>
<gene>
    <name evidence="2" type="ORF">MRATA1EN1_LOCUS28427</name>
</gene>
<dbReference type="EMBL" id="OX459945">
    <property type="protein sequence ID" value="CAI9179465.1"/>
    <property type="molecule type" value="Genomic_DNA"/>
</dbReference>
<dbReference type="Proteomes" id="UP001176941">
    <property type="component" value="Chromosome 9"/>
</dbReference>
<sequence length="136" mass="13887">MAVCRGIAGGGGERQEAAAARRGRKPGPDQGSVPVVRPVGPSRVGGAVHGPSPGDKGLAAPRAAERRGPGRCGCGPASALTWAARPGQAGGGCGSESGARRPVPGRAQPEQPRRHQRQRQQQQQQERPPQPPPPSP</sequence>
<evidence type="ECO:0000313" key="3">
    <source>
        <dbReference type="Proteomes" id="UP001176941"/>
    </source>
</evidence>
<name>A0ABN9A1D2_RANTA</name>